<organism evidence="1">
    <name type="scientific">marine sediment metagenome</name>
    <dbReference type="NCBI Taxonomy" id="412755"/>
    <lineage>
        <taxon>unclassified sequences</taxon>
        <taxon>metagenomes</taxon>
        <taxon>ecological metagenomes</taxon>
    </lineage>
</organism>
<evidence type="ECO:0008006" key="2">
    <source>
        <dbReference type="Google" id="ProtNLM"/>
    </source>
</evidence>
<evidence type="ECO:0000313" key="1">
    <source>
        <dbReference type="EMBL" id="KKM74041.1"/>
    </source>
</evidence>
<accession>A0A0F9KH35</accession>
<sequence>MILTTIHKRKLFLITLLLIYLTGCATHQKTLPLSTTKKDEWFAKDKVKHFSISFLIGALTYSIARGGEANKDDASIIGFSVSSTCGIAKEINDEIKHNGWSYKDLIWDLLGSGVGVSVSNVLD</sequence>
<protein>
    <recommendedName>
        <fullName evidence="2">Lipoprotein</fullName>
    </recommendedName>
</protein>
<reference evidence="1" key="1">
    <citation type="journal article" date="2015" name="Nature">
        <title>Complex archaea that bridge the gap between prokaryotes and eukaryotes.</title>
        <authorList>
            <person name="Spang A."/>
            <person name="Saw J.H."/>
            <person name="Jorgensen S.L."/>
            <person name="Zaremba-Niedzwiedzka K."/>
            <person name="Martijn J."/>
            <person name="Lind A.E."/>
            <person name="van Eijk R."/>
            <person name="Schleper C."/>
            <person name="Guy L."/>
            <person name="Ettema T.J."/>
        </authorList>
    </citation>
    <scope>NUCLEOTIDE SEQUENCE</scope>
</reference>
<proteinExistence type="predicted"/>
<dbReference type="PANTHER" id="PTHR35462:SF2">
    <property type="entry name" value="TRANSMEMBRANE PROTEIN"/>
    <property type="match status" value="1"/>
</dbReference>
<dbReference type="PANTHER" id="PTHR35462">
    <property type="match status" value="1"/>
</dbReference>
<dbReference type="AlphaFoldDB" id="A0A0F9KH35"/>
<comment type="caution">
    <text evidence="1">The sequence shown here is derived from an EMBL/GenBank/DDBJ whole genome shotgun (WGS) entry which is preliminary data.</text>
</comment>
<name>A0A0F9KH35_9ZZZZ</name>
<dbReference type="EMBL" id="LAZR01009205">
    <property type="protein sequence ID" value="KKM74041.1"/>
    <property type="molecule type" value="Genomic_DNA"/>
</dbReference>
<gene>
    <name evidence="1" type="ORF">LCGC14_1404360</name>
</gene>